<gene>
    <name evidence="2" type="ORF">FSARC_11476</name>
</gene>
<feature type="compositionally biased region" description="Basic and acidic residues" evidence="1">
    <location>
        <begin position="235"/>
        <end position="248"/>
    </location>
</feature>
<feature type="compositionally biased region" description="Basic and acidic residues" evidence="1">
    <location>
        <begin position="204"/>
        <end position="218"/>
    </location>
</feature>
<accession>A0A8H4TF33</accession>
<feature type="region of interest" description="Disordered" evidence="1">
    <location>
        <begin position="182"/>
        <end position="260"/>
    </location>
</feature>
<proteinExistence type="predicted"/>
<organism evidence="2 3">
    <name type="scientific">Fusarium sarcochroum</name>
    <dbReference type="NCBI Taxonomy" id="1208366"/>
    <lineage>
        <taxon>Eukaryota</taxon>
        <taxon>Fungi</taxon>
        <taxon>Dikarya</taxon>
        <taxon>Ascomycota</taxon>
        <taxon>Pezizomycotina</taxon>
        <taxon>Sordariomycetes</taxon>
        <taxon>Hypocreomycetidae</taxon>
        <taxon>Hypocreales</taxon>
        <taxon>Nectriaceae</taxon>
        <taxon>Fusarium</taxon>
        <taxon>Fusarium lateritium species complex</taxon>
    </lineage>
</organism>
<feature type="compositionally biased region" description="Polar residues" evidence="1">
    <location>
        <begin position="190"/>
        <end position="203"/>
    </location>
</feature>
<sequence>MPNSGFGNLDPSFAAQLTKQFTETLRLYDNEEALQQFAQLIRGAWAITNFLLRTEIQKTLSELKSGKKANHTKRLQSHLRFLFYQAKESELAVQSKLLDLDFRINLLIGVSLPIEQTKHLNTDTLDSLRDHGQTLASFLWDDDRFFQERFLQAFNELPMAKWRDEYEDFKCRTLDVSRETSNLKYGKQAPSDNRTAVESSSKGPHTDQGHNENGRNEEESCQMTDLSRKRVMKNSRTENENSERDTHATEQPLQKRAKTGTAAYAQVSTAREIGGCSQEHRSDMGHLTASSSEMQQVEWKRILPESSRTRVNGLAIRPGQNPDIRLVLYLDKVMTEALARLPPVCPA</sequence>
<dbReference type="AlphaFoldDB" id="A0A8H4TF33"/>
<dbReference type="OrthoDB" id="5064112at2759"/>
<reference evidence="2" key="2">
    <citation type="submission" date="2020-05" db="EMBL/GenBank/DDBJ databases">
        <authorList>
            <person name="Kim H.-S."/>
            <person name="Proctor R.H."/>
            <person name="Brown D.W."/>
        </authorList>
    </citation>
    <scope>NUCLEOTIDE SEQUENCE</scope>
    <source>
        <strain evidence="2">NRRL 20472</strain>
    </source>
</reference>
<comment type="caution">
    <text evidence="2">The sequence shown here is derived from an EMBL/GenBank/DDBJ whole genome shotgun (WGS) entry which is preliminary data.</text>
</comment>
<dbReference type="Proteomes" id="UP000622797">
    <property type="component" value="Unassembled WGS sequence"/>
</dbReference>
<evidence type="ECO:0000313" key="3">
    <source>
        <dbReference type="Proteomes" id="UP000622797"/>
    </source>
</evidence>
<evidence type="ECO:0000256" key="1">
    <source>
        <dbReference type="SAM" id="MobiDB-lite"/>
    </source>
</evidence>
<name>A0A8H4TF33_9HYPO</name>
<keyword evidence="3" id="KW-1185">Reference proteome</keyword>
<dbReference type="EMBL" id="JABEXW010000745">
    <property type="protein sequence ID" value="KAF4956775.1"/>
    <property type="molecule type" value="Genomic_DNA"/>
</dbReference>
<reference evidence="2" key="1">
    <citation type="journal article" date="2020" name="BMC Genomics">
        <title>Correction to: Identification and distribution of gene clusters required for synthesis of sphingolipid metabolism inhibitors in diverse species of the filamentous fungus Fusarium.</title>
        <authorList>
            <person name="Kim H.S."/>
            <person name="Lohmar J.M."/>
            <person name="Busman M."/>
            <person name="Brown D.W."/>
            <person name="Naumann T.A."/>
            <person name="Divon H.H."/>
            <person name="Lysoe E."/>
            <person name="Uhlig S."/>
            <person name="Proctor R.H."/>
        </authorList>
    </citation>
    <scope>NUCLEOTIDE SEQUENCE</scope>
    <source>
        <strain evidence="2">NRRL 20472</strain>
    </source>
</reference>
<protein>
    <submittedName>
        <fullName evidence="2">Uncharacterized protein</fullName>
    </submittedName>
</protein>
<evidence type="ECO:0000313" key="2">
    <source>
        <dbReference type="EMBL" id="KAF4956775.1"/>
    </source>
</evidence>